<name>A0ABR2GZJ0_9EUKA</name>
<reference evidence="1 2" key="1">
    <citation type="submission" date="2024-04" db="EMBL/GenBank/DDBJ databases">
        <title>Tritrichomonas musculus Genome.</title>
        <authorList>
            <person name="Alves-Ferreira E."/>
            <person name="Grigg M."/>
            <person name="Lorenzi H."/>
            <person name="Galac M."/>
        </authorList>
    </citation>
    <scope>NUCLEOTIDE SEQUENCE [LARGE SCALE GENOMIC DNA]</scope>
    <source>
        <strain evidence="1 2">EAF2021</strain>
    </source>
</reference>
<evidence type="ECO:0000313" key="1">
    <source>
        <dbReference type="EMBL" id="KAK8838787.1"/>
    </source>
</evidence>
<evidence type="ECO:0008006" key="3">
    <source>
        <dbReference type="Google" id="ProtNLM"/>
    </source>
</evidence>
<sequence length="208" mass="23800">MDDNKLLLCKSDQQQDTYDKIIFARRDIKSVVIPSFVKFIAAYSFHECQRIKSVEFPEDSQLMSIGESSFSISSIETISIPRHVKIIKKNTFSFYPGLKTINFSEDSEVLKFENGCFTSSSINNIIMPSEVEEIEGVWFHDAPKSLNISISEKNKIFLNFNNELIIGKIKLDEDVFDKIIFAKKSIKKIVIPSSIKCIGAYSFSECYF</sequence>
<proteinExistence type="predicted"/>
<keyword evidence="2" id="KW-1185">Reference proteome</keyword>
<dbReference type="Proteomes" id="UP001470230">
    <property type="component" value="Unassembled WGS sequence"/>
</dbReference>
<evidence type="ECO:0000313" key="2">
    <source>
        <dbReference type="Proteomes" id="UP001470230"/>
    </source>
</evidence>
<accession>A0ABR2GZJ0</accession>
<protein>
    <recommendedName>
        <fullName evidence="3">Surface antigen BspA-like</fullName>
    </recommendedName>
</protein>
<dbReference type="InterPro" id="IPR026906">
    <property type="entry name" value="LRR_5"/>
</dbReference>
<dbReference type="EMBL" id="JAPFFF010000054">
    <property type="protein sequence ID" value="KAK8838787.1"/>
    <property type="molecule type" value="Genomic_DNA"/>
</dbReference>
<gene>
    <name evidence="1" type="ORF">M9Y10_032826</name>
</gene>
<dbReference type="Pfam" id="PF13306">
    <property type="entry name" value="LRR_5"/>
    <property type="match status" value="2"/>
</dbReference>
<dbReference type="InterPro" id="IPR032675">
    <property type="entry name" value="LRR_dom_sf"/>
</dbReference>
<comment type="caution">
    <text evidence="1">The sequence shown here is derived from an EMBL/GenBank/DDBJ whole genome shotgun (WGS) entry which is preliminary data.</text>
</comment>
<organism evidence="1 2">
    <name type="scientific">Tritrichomonas musculus</name>
    <dbReference type="NCBI Taxonomy" id="1915356"/>
    <lineage>
        <taxon>Eukaryota</taxon>
        <taxon>Metamonada</taxon>
        <taxon>Parabasalia</taxon>
        <taxon>Tritrichomonadida</taxon>
        <taxon>Tritrichomonadidae</taxon>
        <taxon>Tritrichomonas</taxon>
    </lineage>
</organism>
<dbReference type="Gene3D" id="3.80.10.10">
    <property type="entry name" value="Ribonuclease Inhibitor"/>
    <property type="match status" value="1"/>
</dbReference>